<dbReference type="Proteomes" id="UP000801492">
    <property type="component" value="Unassembled WGS sequence"/>
</dbReference>
<dbReference type="OrthoDB" id="6157510at2759"/>
<keyword evidence="1" id="KW-1133">Transmembrane helix</keyword>
<gene>
    <name evidence="2" type="ORF">ILUMI_00797</name>
</gene>
<sequence>MDVERGRKGELSFGSVTDQIKEKANHPTVSGTLIILLILDIAMLVVGIIKKNECPVEDRIPIYLIVAGAVGIVSKILPFINRKLEFTLVTYVIYLLYLFEIVWAVVGSVWVYKIYQPNYNELLPLHCNRELYLFTFWILTIRWILVALSFVLGCCYCCFSVNK</sequence>
<comment type="caution">
    <text evidence="2">The sequence shown here is derived from an EMBL/GenBank/DDBJ whole genome shotgun (WGS) entry which is preliminary data.</text>
</comment>
<feature type="transmembrane region" description="Helical" evidence="1">
    <location>
        <begin position="92"/>
        <end position="112"/>
    </location>
</feature>
<accession>A0A8K0DGJ5</accession>
<keyword evidence="1" id="KW-0472">Membrane</keyword>
<dbReference type="EMBL" id="VTPC01000552">
    <property type="protein sequence ID" value="KAF2905379.1"/>
    <property type="molecule type" value="Genomic_DNA"/>
</dbReference>
<feature type="transmembrane region" description="Helical" evidence="1">
    <location>
        <begin position="61"/>
        <end position="80"/>
    </location>
</feature>
<evidence type="ECO:0000313" key="3">
    <source>
        <dbReference type="Proteomes" id="UP000801492"/>
    </source>
</evidence>
<dbReference type="PANTHER" id="PTHR33444">
    <property type="entry name" value="SI:DKEY-19B23.12-RELATED"/>
    <property type="match status" value="1"/>
</dbReference>
<keyword evidence="1" id="KW-0812">Transmembrane</keyword>
<dbReference type="AlphaFoldDB" id="A0A8K0DGJ5"/>
<evidence type="ECO:0000256" key="1">
    <source>
        <dbReference type="SAM" id="Phobius"/>
    </source>
</evidence>
<dbReference type="InterPro" id="IPR040350">
    <property type="entry name" value="TMEM272"/>
</dbReference>
<proteinExistence type="predicted"/>
<reference evidence="2" key="1">
    <citation type="submission" date="2019-08" db="EMBL/GenBank/DDBJ databases">
        <title>The genome of the North American firefly Photinus pyralis.</title>
        <authorList>
            <consortium name="Photinus pyralis genome working group"/>
            <person name="Fallon T.R."/>
            <person name="Sander Lower S.E."/>
            <person name="Weng J.-K."/>
        </authorList>
    </citation>
    <scope>NUCLEOTIDE SEQUENCE</scope>
    <source>
        <strain evidence="2">TRF0915ILg1</strain>
        <tissue evidence="2">Whole body</tissue>
    </source>
</reference>
<feature type="transmembrane region" description="Helical" evidence="1">
    <location>
        <begin position="29"/>
        <end position="49"/>
    </location>
</feature>
<protein>
    <submittedName>
        <fullName evidence="2">Uncharacterized protein</fullName>
    </submittedName>
</protein>
<keyword evidence="3" id="KW-1185">Reference proteome</keyword>
<organism evidence="2 3">
    <name type="scientific">Ignelater luminosus</name>
    <name type="common">Cucubano</name>
    <name type="synonym">Pyrophorus luminosus</name>
    <dbReference type="NCBI Taxonomy" id="2038154"/>
    <lineage>
        <taxon>Eukaryota</taxon>
        <taxon>Metazoa</taxon>
        <taxon>Ecdysozoa</taxon>
        <taxon>Arthropoda</taxon>
        <taxon>Hexapoda</taxon>
        <taxon>Insecta</taxon>
        <taxon>Pterygota</taxon>
        <taxon>Neoptera</taxon>
        <taxon>Endopterygota</taxon>
        <taxon>Coleoptera</taxon>
        <taxon>Polyphaga</taxon>
        <taxon>Elateriformia</taxon>
        <taxon>Elateroidea</taxon>
        <taxon>Elateridae</taxon>
        <taxon>Agrypninae</taxon>
        <taxon>Pyrophorini</taxon>
        <taxon>Ignelater</taxon>
    </lineage>
</organism>
<evidence type="ECO:0000313" key="2">
    <source>
        <dbReference type="EMBL" id="KAF2905379.1"/>
    </source>
</evidence>
<name>A0A8K0DGJ5_IGNLU</name>
<feature type="transmembrane region" description="Helical" evidence="1">
    <location>
        <begin position="132"/>
        <end position="159"/>
    </location>
</feature>
<dbReference type="PANTHER" id="PTHR33444:SF2">
    <property type="entry name" value="MARVEL DOMAIN-CONTAINING PROTEIN"/>
    <property type="match status" value="1"/>
</dbReference>